<organism evidence="2 3">
    <name type="scientific">Pedobacter cryoconitis</name>
    <dbReference type="NCBI Taxonomy" id="188932"/>
    <lineage>
        <taxon>Bacteria</taxon>
        <taxon>Pseudomonadati</taxon>
        <taxon>Bacteroidota</taxon>
        <taxon>Sphingobacteriia</taxon>
        <taxon>Sphingobacteriales</taxon>
        <taxon>Sphingobacteriaceae</taxon>
        <taxon>Pedobacter</taxon>
    </lineage>
</organism>
<reference evidence="2 3" key="1">
    <citation type="submission" date="2018-06" db="EMBL/GenBank/DDBJ databases">
        <title>Genomic Encyclopedia of Archaeal and Bacterial Type Strains, Phase II (KMG-II): from individual species to whole genera.</title>
        <authorList>
            <person name="Goeker M."/>
        </authorList>
    </citation>
    <scope>NUCLEOTIDE SEQUENCE [LARGE SCALE GENOMIC DNA]</scope>
    <source>
        <strain evidence="2 3">DSM 14825</strain>
    </source>
</reference>
<dbReference type="InterPro" id="IPR014710">
    <property type="entry name" value="RmlC-like_jellyroll"/>
</dbReference>
<evidence type="ECO:0000313" key="3">
    <source>
        <dbReference type="Proteomes" id="UP000249754"/>
    </source>
</evidence>
<dbReference type="AlphaFoldDB" id="A0A327S262"/>
<dbReference type="Pfam" id="PF07883">
    <property type="entry name" value="Cupin_2"/>
    <property type="match status" value="1"/>
</dbReference>
<evidence type="ECO:0000259" key="1">
    <source>
        <dbReference type="Pfam" id="PF07883"/>
    </source>
</evidence>
<dbReference type="InterPro" id="IPR013096">
    <property type="entry name" value="Cupin_2"/>
</dbReference>
<dbReference type="EMBL" id="QLLR01000039">
    <property type="protein sequence ID" value="RAJ22382.1"/>
    <property type="molecule type" value="Genomic_DNA"/>
</dbReference>
<dbReference type="PANTHER" id="PTHR43698:SF1">
    <property type="entry name" value="BLL4564 PROTEIN"/>
    <property type="match status" value="1"/>
</dbReference>
<dbReference type="InterPro" id="IPR011051">
    <property type="entry name" value="RmlC_Cupin_sf"/>
</dbReference>
<comment type="caution">
    <text evidence="2">The sequence shown here is derived from an EMBL/GenBank/DDBJ whole genome shotgun (WGS) entry which is preliminary data.</text>
</comment>
<feature type="domain" description="Cupin type-2" evidence="1">
    <location>
        <begin position="48"/>
        <end position="113"/>
    </location>
</feature>
<dbReference type="OrthoDB" id="9802489at2"/>
<proteinExistence type="predicted"/>
<dbReference type="PANTHER" id="PTHR43698">
    <property type="entry name" value="RIBD C-TERMINAL DOMAIN CONTAINING PROTEIN"/>
    <property type="match status" value="1"/>
</dbReference>
<gene>
    <name evidence="2" type="ORF">LY11_04847</name>
</gene>
<dbReference type="Gene3D" id="2.60.120.10">
    <property type="entry name" value="Jelly Rolls"/>
    <property type="match status" value="1"/>
</dbReference>
<protein>
    <submittedName>
        <fullName evidence="2">4-carboxymuconolactone decarboxylase</fullName>
    </submittedName>
</protein>
<dbReference type="RefSeq" id="WP_111636152.1">
    <property type="nucleotide sequence ID" value="NZ_QLLR01000039.1"/>
</dbReference>
<dbReference type="CDD" id="cd02233">
    <property type="entry name" value="cupin_HNL-like"/>
    <property type="match status" value="1"/>
</dbReference>
<evidence type="ECO:0000313" key="2">
    <source>
        <dbReference type="EMBL" id="RAJ22382.1"/>
    </source>
</evidence>
<dbReference type="SUPFAM" id="SSF51182">
    <property type="entry name" value="RmlC-like cupins"/>
    <property type="match status" value="1"/>
</dbReference>
<dbReference type="Proteomes" id="UP000249754">
    <property type="component" value="Unassembled WGS sequence"/>
</dbReference>
<accession>A0A327S262</accession>
<name>A0A327S262_9SPHI</name>
<sequence length="140" mass="15462">MNITNNQNETSVFPIGNRGSAEWFSGEVHVQGLVSPEQMEGLYNVGQVTFSPGGRTHWHTHPIGQVLLVIEGEGWYQERGEPAQVLTKGTTIAIPKDVEHWHGASADSKMVHIAISNMFEGSNVTWMTPVTDEEYAEVSK</sequence>
<dbReference type="InterPro" id="IPR047263">
    <property type="entry name" value="HNL-like_cupin"/>
</dbReference>